<dbReference type="InterPro" id="IPR032466">
    <property type="entry name" value="Metal_Hydrolase"/>
</dbReference>
<dbReference type="SUPFAM" id="SSF51556">
    <property type="entry name" value="Metallo-dependent hydrolases"/>
    <property type="match status" value="1"/>
</dbReference>
<gene>
    <name evidence="1" type="ORF">S03H2_16131</name>
</gene>
<name>X1EYM4_9ZZZZ</name>
<dbReference type="Gene3D" id="3.20.20.140">
    <property type="entry name" value="Metal-dependent hydrolases"/>
    <property type="match status" value="1"/>
</dbReference>
<evidence type="ECO:0008006" key="2">
    <source>
        <dbReference type="Google" id="ProtNLM"/>
    </source>
</evidence>
<comment type="caution">
    <text evidence="1">The sequence shown here is derived from an EMBL/GenBank/DDBJ whole genome shotgun (WGS) entry which is preliminary data.</text>
</comment>
<proteinExistence type="predicted"/>
<protein>
    <recommendedName>
        <fullName evidence="2">Amidohydrolase 3 domain-containing protein</fullName>
    </recommendedName>
</protein>
<sequence>MKVYWSGADGNPELDVKWRSVAEYLQCFHYKTAGNIGFFIPNGAIRVEAVGWENRPATEEEIRAMQDMIRQGMAEGALGLSSGLGYPPSIWADADELIELCKIVAEYGGVYTTHVRYGMGDGAFDGFKEAVKIGERSGVAMNISHFHCTFTTRGRSDRLLQIIDEARANGVDITFDSYPYEYGTTYLALPFLDYQCAIDKHIIYANRILLRFSQSGRISHGIWIEYDNISFHTVLQDASIR</sequence>
<evidence type="ECO:0000313" key="1">
    <source>
        <dbReference type="EMBL" id="GAH38456.1"/>
    </source>
</evidence>
<dbReference type="AlphaFoldDB" id="X1EYM4"/>
<reference evidence="1" key="1">
    <citation type="journal article" date="2014" name="Front. Microbiol.">
        <title>High frequency of phylogenetically diverse reductive dehalogenase-homologous genes in deep subseafloor sedimentary metagenomes.</title>
        <authorList>
            <person name="Kawai M."/>
            <person name="Futagami T."/>
            <person name="Toyoda A."/>
            <person name="Takaki Y."/>
            <person name="Nishi S."/>
            <person name="Hori S."/>
            <person name="Arai W."/>
            <person name="Tsubouchi T."/>
            <person name="Morono Y."/>
            <person name="Uchiyama I."/>
            <person name="Ito T."/>
            <person name="Fujiyama A."/>
            <person name="Inagaki F."/>
            <person name="Takami H."/>
        </authorList>
    </citation>
    <scope>NUCLEOTIDE SEQUENCE</scope>
    <source>
        <strain evidence="1">Expedition CK06-06</strain>
    </source>
</reference>
<accession>X1EYM4</accession>
<dbReference type="EMBL" id="BARU01008227">
    <property type="protein sequence ID" value="GAH38456.1"/>
    <property type="molecule type" value="Genomic_DNA"/>
</dbReference>
<organism evidence="1">
    <name type="scientific">marine sediment metagenome</name>
    <dbReference type="NCBI Taxonomy" id="412755"/>
    <lineage>
        <taxon>unclassified sequences</taxon>
        <taxon>metagenomes</taxon>
        <taxon>ecological metagenomes</taxon>
    </lineage>
</organism>